<gene>
    <name evidence="2" type="ORF">Q5P01_005455</name>
</gene>
<feature type="region of interest" description="Disordered" evidence="1">
    <location>
        <begin position="424"/>
        <end position="445"/>
    </location>
</feature>
<dbReference type="EMBL" id="JAUPFM010000003">
    <property type="protein sequence ID" value="KAK2856720.1"/>
    <property type="molecule type" value="Genomic_DNA"/>
</dbReference>
<feature type="compositionally biased region" description="Acidic residues" evidence="1">
    <location>
        <begin position="37"/>
        <end position="48"/>
    </location>
</feature>
<evidence type="ECO:0000313" key="3">
    <source>
        <dbReference type="Proteomes" id="UP001187415"/>
    </source>
</evidence>
<feature type="compositionally biased region" description="Basic and acidic residues" evidence="1">
    <location>
        <begin position="678"/>
        <end position="702"/>
    </location>
</feature>
<evidence type="ECO:0000256" key="1">
    <source>
        <dbReference type="SAM" id="MobiDB-lite"/>
    </source>
</evidence>
<protein>
    <submittedName>
        <fullName evidence="2">Uncharacterized protein</fullName>
    </submittedName>
</protein>
<feature type="region of interest" description="Disordered" evidence="1">
    <location>
        <begin position="715"/>
        <end position="736"/>
    </location>
</feature>
<name>A0AA88T1B5_CHASR</name>
<accession>A0AA88T1B5</accession>
<feature type="compositionally biased region" description="Acidic residues" evidence="1">
    <location>
        <begin position="474"/>
        <end position="490"/>
    </location>
</feature>
<dbReference type="AlphaFoldDB" id="A0AA88T1B5"/>
<feature type="region of interest" description="Disordered" evidence="1">
    <location>
        <begin position="654"/>
        <end position="702"/>
    </location>
</feature>
<comment type="caution">
    <text evidence="2">The sequence shown here is derived from an EMBL/GenBank/DDBJ whole genome shotgun (WGS) entry which is preliminary data.</text>
</comment>
<feature type="region of interest" description="Disordered" evidence="1">
    <location>
        <begin position="610"/>
        <end position="640"/>
    </location>
</feature>
<feature type="compositionally biased region" description="Polar residues" evidence="1">
    <location>
        <begin position="574"/>
        <end position="589"/>
    </location>
</feature>
<sequence length="839" mass="94575">MAQSDSCPNPDLSGSIVHSPVGISSNLDTKRGRGDEEREEEDEEVELAEEVGEDVLVMAEAGDKQCEKESREQGEMEIVRVIQVPLLSNGVIREGEGEGESLDKNRHVGVEVADKEQEKIDEHTKENKSEDKREEESKDTKTGIDGENEDSEQELQIASLVTEIREESLTEEDHDVSEHQIVSTTDDAETVKESNVAEEPEKTTQSSIEDTNKIESVIFSADKELQETIEIPTTDVASDIGEQIDIQQVPCQTTSVSNGGTPFNVTGTIEVAANQTNMLSIENQDGIKSTNDKNMEPIKQESLSINNNITWQEKDSQVVKSAHEGTRDFIKDVMSPSDDVLDTGDEANLEVKPSKAQSQTKRGIQVTRSGGINQKAQEEEQVRQVGANALIAMDGIAKTTEEGSKQGDNIVSVLVVKEACRGKGDKKMQQGSTVHLEDQAEVLPPEPVEQGVAEVPLNAKQNVDLDQVEEAFELEEGGEVELDQTEDEATSGENESTAEGGDMQEHLSQVIKETEIDWRDNLRGNSRHQVIIEDETGGEALQDTMMAEVEIAEEPVTVLDDEIEEIEEIHTSEIKNQTPTNISTPSPQHANVKPNTKECQKLIVTETELDKEKEKKQKQKNEEVKKYKKPKHDTREDELDINGKVKELKQAMENGILCPEPQPLRKEGWGTGRVCSPRKKDNDWIKNDQPETKREPEMTDWRKELKPVKKEIWENERGRKEWSKKDSTPEEKSLPRKEEWIKELKSVIKDESQPKMRDEQVKKKRVVLLEDGHSYVPQREQMPEEKREEVKLISLKRVESPLTYMRKNSQIPQDQDYEISLYVKVMSYSNTYRLVTCPP</sequence>
<feature type="compositionally biased region" description="Basic and acidic residues" evidence="1">
    <location>
        <begin position="610"/>
        <end position="625"/>
    </location>
</feature>
<feature type="compositionally biased region" description="Basic and acidic residues" evidence="1">
    <location>
        <begin position="93"/>
        <end position="144"/>
    </location>
</feature>
<reference evidence="2" key="1">
    <citation type="submission" date="2023-07" db="EMBL/GenBank/DDBJ databases">
        <title>Chromosome-level Genome Assembly of Striped Snakehead (Channa striata).</title>
        <authorList>
            <person name="Liu H."/>
        </authorList>
    </citation>
    <scope>NUCLEOTIDE SEQUENCE</scope>
    <source>
        <strain evidence="2">Gz</strain>
        <tissue evidence="2">Muscle</tissue>
    </source>
</reference>
<proteinExistence type="predicted"/>
<dbReference type="Proteomes" id="UP001187415">
    <property type="component" value="Unassembled WGS sequence"/>
</dbReference>
<organism evidence="2 3">
    <name type="scientific">Channa striata</name>
    <name type="common">Snakehead murrel</name>
    <name type="synonym">Ophicephalus striatus</name>
    <dbReference type="NCBI Taxonomy" id="64152"/>
    <lineage>
        <taxon>Eukaryota</taxon>
        <taxon>Metazoa</taxon>
        <taxon>Chordata</taxon>
        <taxon>Craniata</taxon>
        <taxon>Vertebrata</taxon>
        <taxon>Euteleostomi</taxon>
        <taxon>Actinopterygii</taxon>
        <taxon>Neopterygii</taxon>
        <taxon>Teleostei</taxon>
        <taxon>Neoteleostei</taxon>
        <taxon>Acanthomorphata</taxon>
        <taxon>Anabantaria</taxon>
        <taxon>Anabantiformes</taxon>
        <taxon>Channoidei</taxon>
        <taxon>Channidae</taxon>
        <taxon>Channa</taxon>
    </lineage>
</organism>
<evidence type="ECO:0000313" key="2">
    <source>
        <dbReference type="EMBL" id="KAK2856720.1"/>
    </source>
</evidence>
<feature type="region of interest" description="Disordered" evidence="1">
    <location>
        <begin position="90"/>
        <end position="209"/>
    </location>
</feature>
<keyword evidence="3" id="KW-1185">Reference proteome</keyword>
<feature type="region of interest" description="Disordered" evidence="1">
    <location>
        <begin position="474"/>
        <end position="504"/>
    </location>
</feature>
<feature type="region of interest" description="Disordered" evidence="1">
    <location>
        <begin position="570"/>
        <end position="596"/>
    </location>
</feature>
<feature type="region of interest" description="Disordered" evidence="1">
    <location>
        <begin position="1"/>
        <end position="48"/>
    </location>
</feature>